<gene>
    <name evidence="1" type="ORF">VIBNISOn1_830056</name>
</gene>
<dbReference type="InterPro" id="IPR023401">
    <property type="entry name" value="ODC_N"/>
</dbReference>
<evidence type="ECO:0000313" key="1">
    <source>
        <dbReference type="EMBL" id="CCO49499.1"/>
    </source>
</evidence>
<keyword evidence="1" id="KW-0456">Lyase</keyword>
<proteinExistence type="predicted"/>
<comment type="caution">
    <text evidence="1">The sequence shown here is derived from an EMBL/GenBank/DDBJ whole genome shotgun (WGS) entry which is preliminary data.</text>
</comment>
<dbReference type="Pfam" id="PF02423">
    <property type="entry name" value="OCD_Mu_crystall"/>
    <property type="match status" value="1"/>
</dbReference>
<accession>A0AAV2VXM0</accession>
<evidence type="ECO:0000313" key="2">
    <source>
        <dbReference type="Proteomes" id="UP000018211"/>
    </source>
</evidence>
<dbReference type="EMBL" id="CAOF01000179">
    <property type="protein sequence ID" value="CCO49499.1"/>
    <property type="molecule type" value="Genomic_DNA"/>
</dbReference>
<reference evidence="1 2" key="1">
    <citation type="journal article" date="2013" name="ISME J.">
        <title>Comparative genomics of pathogenic lineages of Vibrio nigripulchritudo identifies virulence-associated traits.</title>
        <authorList>
            <person name="Goudenege D."/>
            <person name="Labreuche Y."/>
            <person name="Krin E."/>
            <person name="Ansquer D."/>
            <person name="Mangenot S."/>
            <person name="Calteau A."/>
            <person name="Medigue C."/>
            <person name="Mazel D."/>
            <person name="Polz M.F."/>
            <person name="Le Roux F."/>
        </authorList>
    </citation>
    <scope>NUCLEOTIDE SEQUENCE [LARGE SCALE GENOMIC DNA]</scope>
    <source>
        <strain evidence="1 2">SOn1</strain>
    </source>
</reference>
<dbReference type="AlphaFoldDB" id="A0AAV2VXM0"/>
<dbReference type="Gene3D" id="3.30.1780.10">
    <property type="entry name" value="ornithine cyclodeaminase, domain 1"/>
    <property type="match status" value="1"/>
</dbReference>
<dbReference type="GO" id="GO:0005737">
    <property type="term" value="C:cytoplasm"/>
    <property type="evidence" value="ECO:0007669"/>
    <property type="project" value="TreeGrafter"/>
</dbReference>
<dbReference type="InterPro" id="IPR036291">
    <property type="entry name" value="NAD(P)-bd_dom_sf"/>
</dbReference>
<dbReference type="Gene3D" id="3.40.50.720">
    <property type="entry name" value="NAD(P)-binding Rossmann-like Domain"/>
    <property type="match status" value="1"/>
</dbReference>
<dbReference type="PANTHER" id="PTHR13812:SF19">
    <property type="entry name" value="KETIMINE REDUCTASE MU-CRYSTALLIN"/>
    <property type="match status" value="1"/>
</dbReference>
<dbReference type="RefSeq" id="WP_022613600.1">
    <property type="nucleotide sequence ID" value="NZ_LK391965.1"/>
</dbReference>
<dbReference type="Proteomes" id="UP000018211">
    <property type="component" value="Unassembled WGS sequence"/>
</dbReference>
<protein>
    <submittedName>
        <fullName evidence="1">Ornithine cyclodeaminase</fullName>
        <ecNumber evidence="1">4.3.1.12</ecNumber>
    </submittedName>
</protein>
<dbReference type="GO" id="GO:0008473">
    <property type="term" value="F:ornithine cyclodeaminase activity"/>
    <property type="evidence" value="ECO:0007669"/>
    <property type="project" value="UniProtKB-EC"/>
</dbReference>
<organism evidence="1 2">
    <name type="scientific">Vibrio nigripulchritudo SOn1</name>
    <dbReference type="NCBI Taxonomy" id="1238450"/>
    <lineage>
        <taxon>Bacteria</taxon>
        <taxon>Pseudomonadati</taxon>
        <taxon>Pseudomonadota</taxon>
        <taxon>Gammaproteobacteria</taxon>
        <taxon>Vibrionales</taxon>
        <taxon>Vibrionaceae</taxon>
        <taxon>Vibrio</taxon>
    </lineage>
</organism>
<sequence>MIHLSEQETRKLISHSLAYEAIKAAFKSVNGDAQLFPVVNAEGAEEGTMFSLKSASTSDVCGWKTGSYWPGNVEQGIPCHSTVIFLLDPKTGLLMATVEASEVNAYRTAAANAVATDVLARSDAETLTVFGTGHQAFYEVCAIKEIRNIKQVMVVGRSKEKSEALIAKLSKQGIDACHSTPKAGCQNSDIIVTATTSQAPLFKADWVRAGTHISAMGADKIGKQELPTELYQDTDLFCDYEKQSRVIGEFQHAPKKKDISEIGDVLNHFKDGRKNSEQITLFDSSGIALQDLYIATRLLQASNTENK</sequence>
<dbReference type="PIRSF" id="PIRSF001439">
    <property type="entry name" value="CryM"/>
    <property type="match status" value="1"/>
</dbReference>
<dbReference type="EC" id="4.3.1.12" evidence="1"/>
<name>A0AAV2VXM0_9VIBR</name>
<dbReference type="SUPFAM" id="SSF51735">
    <property type="entry name" value="NAD(P)-binding Rossmann-fold domains"/>
    <property type="match status" value="1"/>
</dbReference>
<dbReference type="PANTHER" id="PTHR13812">
    <property type="entry name" value="KETIMINE REDUCTASE MU-CRYSTALLIN"/>
    <property type="match status" value="1"/>
</dbReference>
<dbReference type="InterPro" id="IPR003462">
    <property type="entry name" value="ODC_Mu_crystall"/>
</dbReference>